<gene>
    <name evidence="11" type="ORF">CQ394_13035</name>
</gene>
<dbReference type="InterPro" id="IPR051088">
    <property type="entry name" value="PTS_Sugar-EIIC/EIIB"/>
</dbReference>
<dbReference type="NCBIfam" id="TIGR00410">
    <property type="entry name" value="lacE"/>
    <property type="match status" value="1"/>
</dbReference>
<dbReference type="PANTHER" id="PTHR33989:SF4">
    <property type="entry name" value="PTS SYSTEM N,N'-DIACETYLCHITOBIOSE-SPECIFIC EIIC COMPONENT"/>
    <property type="match status" value="1"/>
</dbReference>
<dbReference type="Pfam" id="PF02378">
    <property type="entry name" value="PTS_EIIC"/>
    <property type="match status" value="1"/>
</dbReference>
<dbReference type="AlphaFoldDB" id="A0A2A7MLL4"/>
<name>A0A2A7MLL4_9CLOT</name>
<sequence length="437" mass="47435">MKDKINKIMNEIIIPNMMKFVNIKPIVALKDGILFTLPLLMIGSIFLLIANFPYAPFTEFLSDKGLTGPLAQVNGATFSIIALVAVIGVTYCYVKNEGYEPMSAGFIAFAVFLITTNSYATNADGAIVENVISKDWTSGQGMITAIIIGLVVGSIYSWFMKKEITIKMPEGVPSSVANSFASLIPGAFLITGALIIYIFFKNVMDTTMVEFIYKIIQTPLQGMTDSIYGVIAYCLIATILWWFGVHGGTIVTGIMLPILLSNISTNQAIVDSGNALTIQNGAHIVTDQFTSAYINLTGTGITLGLVIYMVFFAKCQQFKQMGKLALIPGIFNINEPVIFGTPIVMNPFLLAPFVLTPTVVGVLMYLVVGSGLVPPFSGIVVPWTCPAIISGFLLGGWKMALSQAVILVISFCIYFPFVRKVDLINLEKEKENANALQ</sequence>
<dbReference type="STRING" id="137838.GCA_001458595_04097"/>
<keyword evidence="12" id="KW-1185">Reference proteome</keyword>
<evidence type="ECO:0000256" key="9">
    <source>
        <dbReference type="SAM" id="Phobius"/>
    </source>
</evidence>
<feature type="transmembrane region" description="Helical" evidence="9">
    <location>
        <begin position="101"/>
        <end position="120"/>
    </location>
</feature>
<dbReference type="OrthoDB" id="1550290at2"/>
<evidence type="ECO:0000259" key="10">
    <source>
        <dbReference type="PROSITE" id="PS51105"/>
    </source>
</evidence>
<reference evidence="11 12" key="1">
    <citation type="submission" date="2017-10" db="EMBL/GenBank/DDBJ databases">
        <title>Effective Description of Clostridium neonatale sp. nov. linked to necrotizing enterocolitis in neonates and a clarification of species assignable to the genus Clostridium (Prazmowski 1880) emend. Lawson and Rainey 2016.</title>
        <authorList>
            <person name="Bernard K."/>
            <person name="Burdz T."/>
            <person name="Wiebe D."/>
            <person name="Balcewich B."/>
            <person name="Alfa M."/>
            <person name="Bernier A.-M."/>
        </authorList>
    </citation>
    <scope>NUCLEOTIDE SEQUENCE [LARGE SCALE GENOMIC DNA]</scope>
    <source>
        <strain evidence="11 12">LCDC99A005</strain>
    </source>
</reference>
<keyword evidence="7 8" id="KW-0472">Membrane</keyword>
<evidence type="ECO:0000256" key="1">
    <source>
        <dbReference type="ARBA" id="ARBA00004651"/>
    </source>
</evidence>
<dbReference type="PANTHER" id="PTHR33989">
    <property type="match status" value="1"/>
</dbReference>
<comment type="function">
    <text evidence="8">The phosphoenolpyruvate-dependent sugar phosphotransferase system (PTS), a major carbohydrate active -transport system, catalyzes the phosphorylation of incoming sugar substrates concomitant with their translocation across the cell membrane.</text>
</comment>
<dbReference type="GO" id="GO:0005886">
    <property type="term" value="C:plasma membrane"/>
    <property type="evidence" value="ECO:0007669"/>
    <property type="project" value="UniProtKB-SubCell"/>
</dbReference>
<evidence type="ECO:0000256" key="3">
    <source>
        <dbReference type="ARBA" id="ARBA00022475"/>
    </source>
</evidence>
<dbReference type="PIRSF" id="PIRSF006351">
    <property type="entry name" value="PTS_EIIC-Cellobiose"/>
    <property type="match status" value="1"/>
</dbReference>
<dbReference type="GO" id="GO:0009401">
    <property type="term" value="P:phosphoenolpyruvate-dependent sugar phosphotransferase system"/>
    <property type="evidence" value="ECO:0007669"/>
    <property type="project" value="InterPro"/>
</dbReference>
<feature type="transmembrane region" description="Helical" evidence="9">
    <location>
        <begin position="400"/>
        <end position="418"/>
    </location>
</feature>
<dbReference type="GO" id="GO:0008982">
    <property type="term" value="F:protein-N(PI)-phosphohistidine-sugar phosphotransferase activity"/>
    <property type="evidence" value="ECO:0007669"/>
    <property type="project" value="UniProtKB-UniRule"/>
</dbReference>
<feature type="transmembrane region" description="Helical" evidence="9">
    <location>
        <begin position="180"/>
        <end position="200"/>
    </location>
</feature>
<dbReference type="GO" id="GO:1901264">
    <property type="term" value="P:carbohydrate derivative transport"/>
    <property type="evidence" value="ECO:0007669"/>
    <property type="project" value="TreeGrafter"/>
</dbReference>
<evidence type="ECO:0000256" key="5">
    <source>
        <dbReference type="ARBA" id="ARBA00022692"/>
    </source>
</evidence>
<dbReference type="InterPro" id="IPR004796">
    <property type="entry name" value="PTS_IIC_cello"/>
</dbReference>
<feature type="transmembrane region" description="Helical" evidence="9">
    <location>
        <begin position="140"/>
        <end position="159"/>
    </location>
</feature>
<dbReference type="EMBL" id="PDCJ01000001">
    <property type="protein sequence ID" value="PEG32576.1"/>
    <property type="molecule type" value="Genomic_DNA"/>
</dbReference>
<dbReference type="InterPro" id="IPR004501">
    <property type="entry name" value="PTS_EIIC_3"/>
</dbReference>
<organism evidence="11 12">
    <name type="scientific">Clostridium neonatale</name>
    <dbReference type="NCBI Taxonomy" id="137838"/>
    <lineage>
        <taxon>Bacteria</taxon>
        <taxon>Bacillati</taxon>
        <taxon>Bacillota</taxon>
        <taxon>Clostridia</taxon>
        <taxon>Eubacteriales</taxon>
        <taxon>Clostridiaceae</taxon>
        <taxon>Clostridium</taxon>
    </lineage>
</organism>
<keyword evidence="2 8" id="KW-0813">Transport</keyword>
<evidence type="ECO:0000256" key="7">
    <source>
        <dbReference type="ARBA" id="ARBA00023136"/>
    </source>
</evidence>
<feature type="transmembrane region" description="Helical" evidence="9">
    <location>
        <begin position="33"/>
        <end position="55"/>
    </location>
</feature>
<evidence type="ECO:0000256" key="8">
    <source>
        <dbReference type="PIRNR" id="PIRNR006351"/>
    </source>
</evidence>
<evidence type="ECO:0000256" key="2">
    <source>
        <dbReference type="ARBA" id="ARBA00022448"/>
    </source>
</evidence>
<evidence type="ECO:0000256" key="6">
    <source>
        <dbReference type="ARBA" id="ARBA00022989"/>
    </source>
</evidence>
<feature type="transmembrane region" description="Helical" evidence="9">
    <location>
        <begin position="290"/>
        <end position="312"/>
    </location>
</feature>
<protein>
    <recommendedName>
        <fullName evidence="8">Permease IIC component</fullName>
    </recommendedName>
</protein>
<dbReference type="RefSeq" id="WP_058296718.1">
    <property type="nucleotide sequence ID" value="NZ_LN890328.1"/>
</dbReference>
<accession>A0A2A7MLL4</accession>
<dbReference type="Proteomes" id="UP000220840">
    <property type="component" value="Unassembled WGS sequence"/>
</dbReference>
<dbReference type="InterPro" id="IPR003352">
    <property type="entry name" value="PTS_EIIC"/>
</dbReference>
<comment type="subcellular location">
    <subcellularLocation>
        <location evidence="1">Cell membrane</location>
        <topology evidence="1">Multi-pass membrane protein</topology>
    </subcellularLocation>
</comment>
<dbReference type="PROSITE" id="PS51105">
    <property type="entry name" value="PTS_EIIC_TYPE_3"/>
    <property type="match status" value="1"/>
</dbReference>
<evidence type="ECO:0000313" key="11">
    <source>
        <dbReference type="EMBL" id="PEG32576.1"/>
    </source>
</evidence>
<evidence type="ECO:0000313" key="12">
    <source>
        <dbReference type="Proteomes" id="UP000220840"/>
    </source>
</evidence>
<comment type="caution">
    <text evidence="11">The sequence shown here is derived from an EMBL/GenBank/DDBJ whole genome shotgun (WGS) entry which is preliminary data.</text>
</comment>
<evidence type="ECO:0000256" key="4">
    <source>
        <dbReference type="ARBA" id="ARBA00022597"/>
    </source>
</evidence>
<proteinExistence type="predicted"/>
<keyword evidence="3 8" id="KW-1003">Cell membrane</keyword>
<feature type="domain" description="PTS EIIC type-3" evidence="10">
    <location>
        <begin position="9"/>
        <end position="417"/>
    </location>
</feature>
<keyword evidence="4 8" id="KW-0762">Sugar transport</keyword>
<feature type="transmembrane region" description="Helical" evidence="9">
    <location>
        <begin position="75"/>
        <end position="94"/>
    </location>
</feature>
<feature type="transmembrane region" description="Helical" evidence="9">
    <location>
        <begin position="226"/>
        <end position="243"/>
    </location>
</feature>
<keyword evidence="5 9" id="KW-0812">Transmembrane</keyword>
<keyword evidence="6 9" id="KW-1133">Transmembrane helix</keyword>